<sequence length="272" mass="31485">MHAVLGLAASDLMRKDPSLVTPAMMHRVKAINAIKKSLAKAPNSSTFEEGNALLATCFALTFQSVSLEDGMAEYMTFCRGLLIVAIQMYYKGSKFIFNNWMGDDQKALLKPLMETIPPIRREWTDMAIASISALQPLCKHQLEVEYCQLLKEWAETLYTSSFQAYLLLSKHYGWWIQIPQESFAYLINPENQVCLLLATHWIALKKIMATITDAENRVNTSSQPRDGDPDIGMARWLKYLNRQIHDEHREYNHWPMWVETQLEQDFDFFRRP</sequence>
<reference evidence="1 2" key="1">
    <citation type="submission" date="2018-06" db="EMBL/GenBank/DDBJ databases">
        <title>Complete Genomes of Monosporascus.</title>
        <authorList>
            <person name="Robinson A.J."/>
            <person name="Natvig D.O."/>
        </authorList>
    </citation>
    <scope>NUCLEOTIDE SEQUENCE [LARGE SCALE GENOMIC DNA]</scope>
    <source>
        <strain evidence="1 2">CBS 110550</strain>
    </source>
</reference>
<name>A0A4Q4SYA4_9PEZI</name>
<dbReference type="EMBL" id="QJNU01000787">
    <property type="protein sequence ID" value="RYO86292.1"/>
    <property type="molecule type" value="Genomic_DNA"/>
</dbReference>
<protein>
    <recommendedName>
        <fullName evidence="3">C6 transcription factor</fullName>
    </recommendedName>
</protein>
<dbReference type="STRING" id="155417.A0A4Q4SYA4"/>
<organism evidence="1 2">
    <name type="scientific">Monosporascus ibericus</name>
    <dbReference type="NCBI Taxonomy" id="155417"/>
    <lineage>
        <taxon>Eukaryota</taxon>
        <taxon>Fungi</taxon>
        <taxon>Dikarya</taxon>
        <taxon>Ascomycota</taxon>
        <taxon>Pezizomycotina</taxon>
        <taxon>Sordariomycetes</taxon>
        <taxon>Xylariomycetidae</taxon>
        <taxon>Xylariales</taxon>
        <taxon>Xylariales incertae sedis</taxon>
        <taxon>Monosporascus</taxon>
    </lineage>
</organism>
<dbReference type="AlphaFoldDB" id="A0A4Q4SYA4"/>
<comment type="caution">
    <text evidence="1">The sequence shown here is derived from an EMBL/GenBank/DDBJ whole genome shotgun (WGS) entry which is preliminary data.</text>
</comment>
<accession>A0A4Q4SYA4</accession>
<evidence type="ECO:0000313" key="1">
    <source>
        <dbReference type="EMBL" id="RYO86292.1"/>
    </source>
</evidence>
<keyword evidence="2" id="KW-1185">Reference proteome</keyword>
<proteinExistence type="predicted"/>
<evidence type="ECO:0000313" key="2">
    <source>
        <dbReference type="Proteomes" id="UP000293360"/>
    </source>
</evidence>
<dbReference type="OrthoDB" id="5229455at2759"/>
<evidence type="ECO:0008006" key="3">
    <source>
        <dbReference type="Google" id="ProtNLM"/>
    </source>
</evidence>
<gene>
    <name evidence="1" type="ORF">DL764_009031</name>
</gene>
<dbReference type="Proteomes" id="UP000293360">
    <property type="component" value="Unassembled WGS sequence"/>
</dbReference>